<dbReference type="RefSeq" id="XP_060436850.1">
    <property type="nucleotide sequence ID" value="XM_060581342.1"/>
</dbReference>
<evidence type="ECO:0000256" key="2">
    <source>
        <dbReference type="SAM" id="SignalP"/>
    </source>
</evidence>
<evidence type="ECO:0000256" key="1">
    <source>
        <dbReference type="SAM" id="MobiDB-lite"/>
    </source>
</evidence>
<dbReference type="EMBL" id="JAHMHR010000001">
    <property type="protein sequence ID" value="KAK1701095.1"/>
    <property type="molecule type" value="Genomic_DNA"/>
</dbReference>
<proteinExistence type="predicted"/>
<feature type="compositionally biased region" description="Polar residues" evidence="1">
    <location>
        <begin position="172"/>
        <end position="186"/>
    </location>
</feature>
<accession>A0AAJ0B279</accession>
<evidence type="ECO:0000313" key="3">
    <source>
        <dbReference type="EMBL" id="KAK1701095.1"/>
    </source>
</evidence>
<comment type="caution">
    <text evidence="3">The sequence shown here is derived from an EMBL/GenBank/DDBJ whole genome shotgun (WGS) entry which is preliminary data.</text>
</comment>
<feature type="signal peptide" evidence="2">
    <location>
        <begin position="1"/>
        <end position="22"/>
    </location>
</feature>
<keyword evidence="4" id="KW-1185">Reference proteome</keyword>
<sequence>MNILPICPSWLVLCTTLTCPDSGDVYGIQRLLAGGCRRDKHLRLSVVISMSGSYYSDPIDGAPYGAVQRPVSCVPLAPFGAHLPIDWCSRFPPRNVHHLGQGLTYKEIRPMSHERAQRLLLSTIHRGIRSRAGDYPGPDIARSVKRHIDSPQPAVPRGLIGAQDDNDPPRINNATRKSETLATNCLPTEKPPVRLEAIPPVSRSRRP</sequence>
<feature type="region of interest" description="Disordered" evidence="1">
    <location>
        <begin position="150"/>
        <end position="207"/>
    </location>
</feature>
<reference evidence="3" key="1">
    <citation type="submission" date="2021-06" db="EMBL/GenBank/DDBJ databases">
        <title>Comparative genomics, transcriptomics and evolutionary studies reveal genomic signatures of adaptation to plant cell wall in hemibiotrophic fungi.</title>
        <authorList>
            <consortium name="DOE Joint Genome Institute"/>
            <person name="Baroncelli R."/>
            <person name="Diaz J.F."/>
            <person name="Benocci T."/>
            <person name="Peng M."/>
            <person name="Battaglia E."/>
            <person name="Haridas S."/>
            <person name="Andreopoulos W."/>
            <person name="Labutti K."/>
            <person name="Pangilinan J."/>
            <person name="Floch G.L."/>
            <person name="Makela M.R."/>
            <person name="Henrissat B."/>
            <person name="Grigoriev I.V."/>
            <person name="Crouch J.A."/>
            <person name="De Vries R.P."/>
            <person name="Sukno S.A."/>
            <person name="Thon M.R."/>
        </authorList>
    </citation>
    <scope>NUCLEOTIDE SEQUENCE</scope>
    <source>
        <strain evidence="3">CBS 193.32</strain>
    </source>
</reference>
<gene>
    <name evidence="3" type="ORF">BDP55DRAFT_9727</name>
</gene>
<name>A0AAJ0B279_9PEZI</name>
<protein>
    <submittedName>
        <fullName evidence="3">Uncharacterized protein</fullName>
    </submittedName>
</protein>
<dbReference type="AlphaFoldDB" id="A0AAJ0B279"/>
<dbReference type="GeneID" id="85465868"/>
<organism evidence="3 4">
    <name type="scientific">Colletotrichum godetiae</name>
    <dbReference type="NCBI Taxonomy" id="1209918"/>
    <lineage>
        <taxon>Eukaryota</taxon>
        <taxon>Fungi</taxon>
        <taxon>Dikarya</taxon>
        <taxon>Ascomycota</taxon>
        <taxon>Pezizomycotina</taxon>
        <taxon>Sordariomycetes</taxon>
        <taxon>Hypocreomycetidae</taxon>
        <taxon>Glomerellales</taxon>
        <taxon>Glomerellaceae</taxon>
        <taxon>Colletotrichum</taxon>
        <taxon>Colletotrichum acutatum species complex</taxon>
    </lineage>
</organism>
<feature type="chain" id="PRO_5042513175" evidence="2">
    <location>
        <begin position="23"/>
        <end position="207"/>
    </location>
</feature>
<keyword evidence="2" id="KW-0732">Signal</keyword>
<evidence type="ECO:0000313" key="4">
    <source>
        <dbReference type="Proteomes" id="UP001224890"/>
    </source>
</evidence>
<dbReference type="Proteomes" id="UP001224890">
    <property type="component" value="Unassembled WGS sequence"/>
</dbReference>